<gene>
    <name evidence="2" type="ORF">TL10_07645</name>
</gene>
<dbReference type="OrthoDB" id="4559321at2"/>
<dbReference type="PATRIC" id="fig|280871.6.peg.1581"/>
<dbReference type="PROSITE" id="PS51257">
    <property type="entry name" value="PROKAR_LIPOPROTEIN"/>
    <property type="match status" value="1"/>
</dbReference>
<comment type="caution">
    <text evidence="2">The sequence shown here is derived from an EMBL/GenBank/DDBJ whole genome shotgun (WGS) entry which is preliminary data.</text>
</comment>
<reference evidence="2 3" key="1">
    <citation type="submission" date="2015-01" db="EMBL/GenBank/DDBJ databases">
        <title>Genome sequence of Mycobacterium llatzerense and Mycobacterium immunogenum recovered from brain abscess.</title>
        <authorList>
            <person name="Greninger A.L."/>
            <person name="Langelier C."/>
            <person name="Cunningham G."/>
            <person name="Chiu C.Y."/>
            <person name="Miller S."/>
        </authorList>
    </citation>
    <scope>NUCLEOTIDE SEQUENCE [LARGE SCALE GENOMIC DNA]</scope>
    <source>
        <strain evidence="2 3">CLUC14</strain>
    </source>
</reference>
<accession>A0A0D1LG84</accession>
<dbReference type="STRING" id="280871.TL10_07645"/>
<evidence type="ECO:0000256" key="1">
    <source>
        <dbReference type="SAM" id="SignalP"/>
    </source>
</evidence>
<dbReference type="Proteomes" id="UP000032221">
    <property type="component" value="Unassembled WGS sequence"/>
</dbReference>
<proteinExistence type="predicted"/>
<dbReference type="AlphaFoldDB" id="A0A0D1LG84"/>
<name>A0A0D1LG84_9MYCO</name>
<protein>
    <recommendedName>
        <fullName evidence="4">Lipoprotein</fullName>
    </recommendedName>
</protein>
<feature type="signal peptide" evidence="1">
    <location>
        <begin position="1"/>
        <end position="21"/>
    </location>
</feature>
<dbReference type="RefSeq" id="WP_043985183.1">
    <property type="nucleotide sequence ID" value="NZ_JXST01000008.1"/>
</dbReference>
<evidence type="ECO:0008006" key="4">
    <source>
        <dbReference type="Google" id="ProtNLM"/>
    </source>
</evidence>
<keyword evidence="1" id="KW-0732">Signal</keyword>
<evidence type="ECO:0000313" key="2">
    <source>
        <dbReference type="EMBL" id="KIU17497.1"/>
    </source>
</evidence>
<feature type="chain" id="PRO_5039646726" description="Lipoprotein" evidence="1">
    <location>
        <begin position="22"/>
        <end position="146"/>
    </location>
</feature>
<sequence length="146" mass="15807">MTRYLRALTAVLLLCALSACSTENREQKVPVPAELAAAFGDVTLPQSAAVLATVTDSGRDTRYRVALRMTDSQLHDFLGQFPAAPRPSQIPKTMTALAGPSLASAPTPLFLQDKVTTKDHGLVNREVVVDQRAPDEVYVHLSLYTT</sequence>
<dbReference type="EMBL" id="JXST01000008">
    <property type="protein sequence ID" value="KIU17497.1"/>
    <property type="molecule type" value="Genomic_DNA"/>
</dbReference>
<evidence type="ECO:0000313" key="3">
    <source>
        <dbReference type="Proteomes" id="UP000032221"/>
    </source>
</evidence>
<keyword evidence="3" id="KW-1185">Reference proteome</keyword>
<organism evidence="2 3">
    <name type="scientific">Mycolicibacterium llatzerense</name>
    <dbReference type="NCBI Taxonomy" id="280871"/>
    <lineage>
        <taxon>Bacteria</taxon>
        <taxon>Bacillati</taxon>
        <taxon>Actinomycetota</taxon>
        <taxon>Actinomycetes</taxon>
        <taxon>Mycobacteriales</taxon>
        <taxon>Mycobacteriaceae</taxon>
        <taxon>Mycolicibacterium</taxon>
    </lineage>
</organism>